<reference evidence="2" key="1">
    <citation type="journal article" date="2019" name="PLoS Negl. Trop. Dis.">
        <title>Revisiting the worldwide diversity of Leptospira species in the environment.</title>
        <authorList>
            <person name="Vincent A.T."/>
            <person name="Schiettekatte O."/>
            <person name="Bourhy P."/>
            <person name="Veyrier F.J."/>
            <person name="Picardeau M."/>
        </authorList>
    </citation>
    <scope>NUCLEOTIDE SEQUENCE [LARGE SCALE GENOMIC DNA]</scope>
    <source>
        <strain evidence="2">201601955</strain>
    </source>
</reference>
<organism evidence="1 2">
    <name type="scientific">Leptospira vanthielii</name>
    <dbReference type="NCBI Taxonomy" id="293085"/>
    <lineage>
        <taxon>Bacteria</taxon>
        <taxon>Pseudomonadati</taxon>
        <taxon>Spirochaetota</taxon>
        <taxon>Spirochaetia</taxon>
        <taxon>Leptospirales</taxon>
        <taxon>Leptospiraceae</taxon>
        <taxon>Leptospira</taxon>
    </lineage>
</organism>
<evidence type="ECO:0000313" key="2">
    <source>
        <dbReference type="Proteomes" id="UP000298112"/>
    </source>
</evidence>
<evidence type="ECO:0000313" key="1">
    <source>
        <dbReference type="EMBL" id="TGM52478.1"/>
    </source>
</evidence>
<accession>A0ABY2NMR1</accession>
<proteinExistence type="predicted"/>
<name>A0ABY2NMR1_9LEPT</name>
<dbReference type="EMBL" id="RQHF01000028">
    <property type="protein sequence ID" value="TGM52478.1"/>
    <property type="molecule type" value="Genomic_DNA"/>
</dbReference>
<protein>
    <recommendedName>
        <fullName evidence="3">Lipoprotein</fullName>
    </recommendedName>
</protein>
<evidence type="ECO:0008006" key="3">
    <source>
        <dbReference type="Google" id="ProtNLM"/>
    </source>
</evidence>
<keyword evidence="2" id="KW-1185">Reference proteome</keyword>
<dbReference type="Proteomes" id="UP000298112">
    <property type="component" value="Unassembled WGS sequence"/>
</dbReference>
<sequence length="227" mass="26741">MYKLFLAFFLFSIVNCKTTFYQWNLNGRTYVPINPTFEDEYWKIIIHEINETEELDNTNKYLKIKFSYQNKSKKYRILKLMKTSYDEFNFKYMKGNNLEGIADVHNKNPDLIDFEHLYRKAGVMVKLKSKLKDRPERFERFYKNNNSDSDFVVFSCDGTNSGNDARSPGSGSEWLPPGKVGEEYIRCPIPQGMQLVSIFSDGDFEIPIQDRISYHPDVVKSYGEYIK</sequence>
<gene>
    <name evidence="1" type="ORF">EHQ95_12515</name>
</gene>
<comment type="caution">
    <text evidence="1">The sequence shown here is derived from an EMBL/GenBank/DDBJ whole genome shotgun (WGS) entry which is preliminary data.</text>
</comment>